<dbReference type="PROSITE" id="PS51371">
    <property type="entry name" value="CBS"/>
    <property type="match status" value="2"/>
</dbReference>
<name>K0B7P9_9ARCH</name>
<keyword evidence="5" id="KW-1185">Reference proteome</keyword>
<accession>K0B7P9</accession>
<dbReference type="InterPro" id="IPR000644">
    <property type="entry name" value="CBS_dom"/>
</dbReference>
<dbReference type="Pfam" id="PF00571">
    <property type="entry name" value="CBS"/>
    <property type="match status" value="2"/>
</dbReference>
<dbReference type="InterPro" id="IPR046342">
    <property type="entry name" value="CBS_dom_sf"/>
</dbReference>
<sequence>MNQENFNNSIKVQDIMTRTLITVNPDTTAIQVAKMMEQGRIGAVIVKDGDDLVGIVTDRDYATKVAANNLSLDTAVGKIMSSPLITINHDEPITAAAEMMASKKIRKLAVSNNGKITGIITSTDLVKQLAK</sequence>
<evidence type="ECO:0000259" key="3">
    <source>
        <dbReference type="PROSITE" id="PS51371"/>
    </source>
</evidence>
<feature type="domain" description="CBS" evidence="3">
    <location>
        <begin position="80"/>
        <end position="131"/>
    </location>
</feature>
<dbReference type="AlphaFoldDB" id="K0B7P9"/>
<dbReference type="GeneID" id="13726029"/>
<protein>
    <submittedName>
        <fullName evidence="4">Signal-transduction protein</fullName>
    </submittedName>
</protein>
<proteinExistence type="predicted"/>
<dbReference type="Gene3D" id="3.10.580.10">
    <property type="entry name" value="CBS-domain"/>
    <property type="match status" value="1"/>
</dbReference>
<evidence type="ECO:0000313" key="4">
    <source>
        <dbReference type="EMBL" id="AFS80481.1"/>
    </source>
</evidence>
<dbReference type="SUPFAM" id="SSF54631">
    <property type="entry name" value="CBS-domain pair"/>
    <property type="match status" value="1"/>
</dbReference>
<evidence type="ECO:0000256" key="1">
    <source>
        <dbReference type="ARBA" id="ARBA00023122"/>
    </source>
</evidence>
<keyword evidence="1 2" id="KW-0129">CBS domain</keyword>
<organism evidence="4 5">
    <name type="scientific">Candidatus Nitrosopumilus koreensis AR1</name>
    <dbReference type="NCBI Taxonomy" id="1229908"/>
    <lineage>
        <taxon>Archaea</taxon>
        <taxon>Nitrososphaerota</taxon>
        <taxon>Nitrososphaeria</taxon>
        <taxon>Nitrosopumilales</taxon>
        <taxon>Nitrosopumilaceae</taxon>
        <taxon>Nitrosopumilus</taxon>
    </lineage>
</organism>
<gene>
    <name evidence="4" type="ORF">NKOR_02935</name>
</gene>
<dbReference type="InterPro" id="IPR051257">
    <property type="entry name" value="Diverse_CBS-Domain"/>
</dbReference>
<dbReference type="PATRIC" id="fig|1229908.8.peg.627"/>
<dbReference type="EMBL" id="CP003842">
    <property type="protein sequence ID" value="AFS80481.1"/>
    <property type="molecule type" value="Genomic_DNA"/>
</dbReference>
<dbReference type="PANTHER" id="PTHR43080:SF2">
    <property type="entry name" value="CBS DOMAIN-CONTAINING PROTEIN"/>
    <property type="match status" value="1"/>
</dbReference>
<dbReference type="RefSeq" id="WP_014962870.1">
    <property type="nucleotide sequence ID" value="NC_018655.1"/>
</dbReference>
<dbReference type="HOGENOM" id="CLU_040681_12_2_2"/>
<dbReference type="STRING" id="1229908.NKOR_02935"/>
<dbReference type="KEGG" id="nkr:NKOR_02935"/>
<reference evidence="4 5" key="1">
    <citation type="journal article" date="2012" name="J. Bacteriol.">
        <title>Draft Genome Sequence of an Ammonia-Oxidizing Archaeon, "Candidatus Nitrosopumilus koreensis" AR1, from Marine Sediment.</title>
        <authorList>
            <person name="Park S.J."/>
            <person name="Kim J.G."/>
            <person name="Jung M.Y."/>
            <person name="Kim S.J."/>
            <person name="Cha I.T."/>
            <person name="Kwon K."/>
            <person name="Lee J.H."/>
            <person name="Rhee S.K."/>
        </authorList>
    </citation>
    <scope>NUCLEOTIDE SEQUENCE [LARGE SCALE GENOMIC DNA]</scope>
    <source>
        <strain evidence="4 5">AR1</strain>
    </source>
</reference>
<evidence type="ECO:0000313" key="5">
    <source>
        <dbReference type="Proteomes" id="UP000006101"/>
    </source>
</evidence>
<dbReference type="PANTHER" id="PTHR43080">
    <property type="entry name" value="CBS DOMAIN-CONTAINING PROTEIN CBSX3, MITOCHONDRIAL"/>
    <property type="match status" value="1"/>
</dbReference>
<feature type="domain" description="CBS" evidence="3">
    <location>
        <begin position="16"/>
        <end position="72"/>
    </location>
</feature>
<evidence type="ECO:0000256" key="2">
    <source>
        <dbReference type="PROSITE-ProRule" id="PRU00703"/>
    </source>
</evidence>
<dbReference type="Proteomes" id="UP000006101">
    <property type="component" value="Chromosome"/>
</dbReference>
<dbReference type="SMART" id="SM00116">
    <property type="entry name" value="CBS"/>
    <property type="match status" value="2"/>
</dbReference>